<dbReference type="GO" id="GO:0005737">
    <property type="term" value="C:cytoplasm"/>
    <property type="evidence" value="ECO:0007669"/>
    <property type="project" value="UniProtKB-SubCell"/>
</dbReference>
<comment type="cofactor">
    <cofactor evidence="7">
        <name>Mg(2+)</name>
        <dbReference type="ChEBI" id="CHEBI:18420"/>
    </cofactor>
    <text evidence="7">Binds 1 Mg(2+) ion per subunit.</text>
</comment>
<feature type="binding site" evidence="7">
    <location>
        <position position="83"/>
    </location>
    <ligand>
        <name>Mg(2+)</name>
        <dbReference type="ChEBI" id="CHEBI:18420"/>
    </ligand>
</feature>
<keyword evidence="6 7" id="KW-0368">Histidine biosynthesis</keyword>
<evidence type="ECO:0000256" key="4">
    <source>
        <dbReference type="ARBA" id="ARBA00022605"/>
    </source>
</evidence>
<feature type="binding site" evidence="7">
    <location>
        <position position="85"/>
    </location>
    <ligand>
        <name>Mg(2+)</name>
        <dbReference type="ChEBI" id="CHEBI:18420"/>
    </ligand>
</feature>
<evidence type="ECO:0000256" key="7">
    <source>
        <dbReference type="HAMAP-Rule" id="MF_01021"/>
    </source>
</evidence>
<feature type="binding site" evidence="7">
    <location>
        <position position="105"/>
    </location>
    <ligand>
        <name>Zn(2+)</name>
        <dbReference type="ChEBI" id="CHEBI:29105"/>
        <note>ligand shared between dimeric partners</note>
    </ligand>
</feature>
<dbReference type="PANTHER" id="PTHR42945">
    <property type="entry name" value="HISTIDINE BIOSYNTHESIS BIFUNCTIONAL PROTEIN"/>
    <property type="match status" value="1"/>
</dbReference>
<dbReference type="Pfam" id="PF01502">
    <property type="entry name" value="PRA-CH"/>
    <property type="match status" value="1"/>
</dbReference>
<dbReference type="OrthoDB" id="5853at2157"/>
<comment type="subcellular location">
    <subcellularLocation>
        <location evidence="7">Cytoplasm</location>
    </subcellularLocation>
</comment>
<protein>
    <recommendedName>
        <fullName evidence="7">Phosphoribosyl-AMP cyclohydrolase</fullName>
        <shortName evidence="7">PRA-CH</shortName>
        <ecNumber evidence="7">3.5.4.19</ecNumber>
    </recommendedName>
</protein>
<keyword evidence="5 7" id="KW-0378">Hydrolase</keyword>
<feature type="binding site" evidence="7">
    <location>
        <position position="98"/>
    </location>
    <ligand>
        <name>Zn(2+)</name>
        <dbReference type="ChEBI" id="CHEBI:29105"/>
        <note>ligand shared between dimeric partners</note>
    </ligand>
</feature>
<dbReference type="Gene3D" id="3.10.20.810">
    <property type="entry name" value="Phosphoribosyl-AMP cyclohydrolase"/>
    <property type="match status" value="1"/>
</dbReference>
<dbReference type="UniPathway" id="UPA00031">
    <property type="reaction ID" value="UER00008"/>
</dbReference>
<reference evidence="9 10" key="1">
    <citation type="submission" date="2016-12" db="EMBL/GenBank/DDBJ databases">
        <title>Discovery of methanogenic haloarchaea.</title>
        <authorList>
            <person name="Sorokin D.Y."/>
            <person name="Makarova K.S."/>
            <person name="Abbas B."/>
            <person name="Ferrer M."/>
            <person name="Golyshin P.N."/>
        </authorList>
    </citation>
    <scope>NUCLEOTIDE SEQUENCE [LARGE SCALE GENOMIC DNA]</scope>
    <source>
        <strain evidence="9">AMET1</strain>
    </source>
</reference>
<accession>A0A1Y3GCF0</accession>
<evidence type="ECO:0000256" key="5">
    <source>
        <dbReference type="ARBA" id="ARBA00022801"/>
    </source>
</evidence>
<comment type="pathway">
    <text evidence="2 7">Amino-acid biosynthesis; L-histidine biosynthesis; L-histidine from 5-phospho-alpha-D-ribose 1-diphosphate: step 3/9.</text>
</comment>
<dbReference type="SUPFAM" id="SSF141734">
    <property type="entry name" value="HisI-like"/>
    <property type="match status" value="1"/>
</dbReference>
<keyword evidence="3 7" id="KW-0963">Cytoplasm</keyword>
<dbReference type="InterPro" id="IPR038019">
    <property type="entry name" value="PRib_AMP_CycHydrolase_sf"/>
</dbReference>
<dbReference type="GO" id="GO:0004635">
    <property type="term" value="F:phosphoribosyl-AMP cyclohydrolase activity"/>
    <property type="evidence" value="ECO:0007669"/>
    <property type="project" value="UniProtKB-UniRule"/>
</dbReference>
<dbReference type="AlphaFoldDB" id="A0A1Y3GCF0"/>
<dbReference type="EMBL" id="MRZU01000003">
    <property type="protein sequence ID" value="OUJ19118.1"/>
    <property type="molecule type" value="Genomic_DNA"/>
</dbReference>
<evidence type="ECO:0000313" key="10">
    <source>
        <dbReference type="Proteomes" id="UP000195137"/>
    </source>
</evidence>
<evidence type="ECO:0000256" key="1">
    <source>
        <dbReference type="ARBA" id="ARBA00000024"/>
    </source>
</evidence>
<keyword evidence="7" id="KW-0862">Zinc</keyword>
<dbReference type="FunFam" id="3.10.20.810:FF:000001">
    <property type="entry name" value="Histidine biosynthesis bifunctional protein HisIE"/>
    <property type="match status" value="1"/>
</dbReference>
<comment type="catalytic activity">
    <reaction evidence="1 7">
        <text>1-(5-phospho-beta-D-ribosyl)-5'-AMP + H2O = 1-(5-phospho-beta-D-ribosyl)-5-[(5-phospho-beta-D-ribosylamino)methylideneamino]imidazole-4-carboxamide</text>
        <dbReference type="Rhea" id="RHEA:20049"/>
        <dbReference type="ChEBI" id="CHEBI:15377"/>
        <dbReference type="ChEBI" id="CHEBI:58435"/>
        <dbReference type="ChEBI" id="CHEBI:59457"/>
        <dbReference type="EC" id="3.5.4.19"/>
    </reaction>
</comment>
<comment type="function">
    <text evidence="7">Catalyzes the hydrolysis of the adenine ring of phosphoribosyl-AMP.</text>
</comment>
<comment type="subunit">
    <text evidence="7">Homodimer.</text>
</comment>
<keyword evidence="4 7" id="KW-0028">Amino-acid biosynthesis</keyword>
<comment type="cofactor">
    <cofactor evidence="7">
        <name>Zn(2+)</name>
        <dbReference type="ChEBI" id="CHEBI:29105"/>
    </cofactor>
    <text evidence="7">Binds 1 zinc ion per subunit.</text>
</comment>
<sequence>MNNVEFTDIKDKIDFERELVPVVVQDFEDNEILMVAYMNEEALEKTIEEKTAYYWSRSRQKLWKKGEESGNTQKVIDLYLDCDGDTVLLKVKQKGGACHTGHYTCFYRKLTDDGFKEVESKVFDPNIVYGD</sequence>
<dbReference type="NCBIfam" id="NF000768">
    <property type="entry name" value="PRK00051.1"/>
    <property type="match status" value="1"/>
</dbReference>
<dbReference type="GO" id="GO:0000287">
    <property type="term" value="F:magnesium ion binding"/>
    <property type="evidence" value="ECO:0007669"/>
    <property type="project" value="UniProtKB-UniRule"/>
</dbReference>
<dbReference type="InterPro" id="IPR026660">
    <property type="entry name" value="PRA-CH"/>
</dbReference>
<keyword evidence="10" id="KW-1185">Reference proteome</keyword>
<evidence type="ECO:0000259" key="8">
    <source>
        <dbReference type="Pfam" id="PF01502"/>
    </source>
</evidence>
<dbReference type="GO" id="GO:0008270">
    <property type="term" value="F:zinc ion binding"/>
    <property type="evidence" value="ECO:0007669"/>
    <property type="project" value="UniProtKB-UniRule"/>
</dbReference>
<name>A0A1Y3GCF0_9EURY</name>
<keyword evidence="7" id="KW-0479">Metal-binding</keyword>
<feature type="binding site" evidence="7">
    <location>
        <position position="81"/>
    </location>
    <ligand>
        <name>Mg(2+)</name>
        <dbReference type="ChEBI" id="CHEBI:18420"/>
    </ligand>
</feature>
<feature type="binding site" evidence="7">
    <location>
        <position position="82"/>
    </location>
    <ligand>
        <name>Zn(2+)</name>
        <dbReference type="ChEBI" id="CHEBI:29105"/>
        <note>ligand shared between dimeric partners</note>
    </ligand>
</feature>
<dbReference type="Proteomes" id="UP000195137">
    <property type="component" value="Unassembled WGS sequence"/>
</dbReference>
<evidence type="ECO:0000256" key="6">
    <source>
        <dbReference type="ARBA" id="ARBA00023102"/>
    </source>
</evidence>
<dbReference type="RefSeq" id="WP_086637156.1">
    <property type="nucleotide sequence ID" value="NZ_MRZU01000003.1"/>
</dbReference>
<proteinExistence type="inferred from homology"/>
<feature type="domain" description="Phosphoribosyl-AMP cyclohydrolase" evidence="8">
    <location>
        <begin position="34"/>
        <end position="107"/>
    </location>
</feature>
<dbReference type="InterPro" id="IPR002496">
    <property type="entry name" value="PRib_AMP_CycHydrolase_dom"/>
</dbReference>
<evidence type="ECO:0000256" key="3">
    <source>
        <dbReference type="ARBA" id="ARBA00022490"/>
    </source>
</evidence>
<dbReference type="EC" id="3.5.4.19" evidence="7"/>
<dbReference type="HAMAP" id="MF_01021">
    <property type="entry name" value="HisI"/>
    <property type="match status" value="1"/>
</dbReference>
<gene>
    <name evidence="7" type="primary">hisI</name>
    <name evidence="9" type="ORF">AMET1_0770</name>
</gene>
<keyword evidence="7" id="KW-0460">Magnesium</keyword>
<organism evidence="9 10">
    <name type="scientific">Methanonatronarchaeum thermophilum</name>
    <dbReference type="NCBI Taxonomy" id="1927129"/>
    <lineage>
        <taxon>Archaea</taxon>
        <taxon>Methanobacteriati</taxon>
        <taxon>Methanobacteriota</taxon>
        <taxon>Methanonatronarchaeia</taxon>
        <taxon>Methanonatronarchaeales</taxon>
        <taxon>Methanonatronarchaeaceae</taxon>
        <taxon>Methanonatronarchaeum</taxon>
    </lineage>
</organism>
<dbReference type="GO" id="GO:0004636">
    <property type="term" value="F:phosphoribosyl-ATP diphosphatase activity"/>
    <property type="evidence" value="ECO:0007669"/>
    <property type="project" value="UniProtKB-ARBA"/>
</dbReference>
<evidence type="ECO:0000313" key="9">
    <source>
        <dbReference type="EMBL" id="OUJ19118.1"/>
    </source>
</evidence>
<dbReference type="PANTHER" id="PTHR42945:SF1">
    <property type="entry name" value="HISTIDINE BIOSYNTHESIS BIFUNCTIONAL PROTEIN HIS7"/>
    <property type="match status" value="1"/>
</dbReference>
<evidence type="ECO:0000256" key="2">
    <source>
        <dbReference type="ARBA" id="ARBA00005169"/>
    </source>
</evidence>
<comment type="caution">
    <text evidence="9">The sequence shown here is derived from an EMBL/GenBank/DDBJ whole genome shotgun (WGS) entry which is preliminary data.</text>
</comment>
<dbReference type="GO" id="GO:0000105">
    <property type="term" value="P:L-histidine biosynthetic process"/>
    <property type="evidence" value="ECO:0007669"/>
    <property type="project" value="UniProtKB-UniRule"/>
</dbReference>
<comment type="similarity">
    <text evidence="7">Belongs to the PRA-CH family.</text>
</comment>